<keyword evidence="2" id="KW-1185">Reference proteome</keyword>
<evidence type="ECO:0000313" key="2">
    <source>
        <dbReference type="Proteomes" id="UP001607303"/>
    </source>
</evidence>
<dbReference type="EMBL" id="JAYRBN010000066">
    <property type="protein sequence ID" value="KAL2736332.1"/>
    <property type="molecule type" value="Genomic_DNA"/>
</dbReference>
<protein>
    <submittedName>
        <fullName evidence="1">Uncharacterized protein</fullName>
    </submittedName>
</protein>
<comment type="caution">
    <text evidence="1">The sequence shown here is derived from an EMBL/GenBank/DDBJ whole genome shotgun (WGS) entry which is preliminary data.</text>
</comment>
<accession>A0ABD2BU70</accession>
<sequence length="101" mass="10874">MIYLNFVDDGEGKQASIMIHIARREEKSSLQPVTRNSSKPFYLSERDLKEDAAFGTYTREKERLVCTYYLDALDVAAASSSATATAVAVAVAVAAAAVAVP</sequence>
<proteinExistence type="predicted"/>
<organism evidence="1 2">
    <name type="scientific">Vespula maculifrons</name>
    <name type="common">Eastern yellow jacket</name>
    <name type="synonym">Wasp</name>
    <dbReference type="NCBI Taxonomy" id="7453"/>
    <lineage>
        <taxon>Eukaryota</taxon>
        <taxon>Metazoa</taxon>
        <taxon>Ecdysozoa</taxon>
        <taxon>Arthropoda</taxon>
        <taxon>Hexapoda</taxon>
        <taxon>Insecta</taxon>
        <taxon>Pterygota</taxon>
        <taxon>Neoptera</taxon>
        <taxon>Endopterygota</taxon>
        <taxon>Hymenoptera</taxon>
        <taxon>Apocrita</taxon>
        <taxon>Aculeata</taxon>
        <taxon>Vespoidea</taxon>
        <taxon>Vespidae</taxon>
        <taxon>Vespinae</taxon>
        <taxon>Vespula</taxon>
    </lineage>
</organism>
<gene>
    <name evidence="1" type="ORF">V1477_012841</name>
</gene>
<evidence type="ECO:0000313" key="1">
    <source>
        <dbReference type="EMBL" id="KAL2736332.1"/>
    </source>
</evidence>
<name>A0ABD2BU70_VESMC</name>
<dbReference type="Proteomes" id="UP001607303">
    <property type="component" value="Unassembled WGS sequence"/>
</dbReference>
<dbReference type="AlphaFoldDB" id="A0ABD2BU70"/>
<reference evidence="1 2" key="1">
    <citation type="journal article" date="2024" name="Ann. Entomol. Soc. Am.">
        <title>Genomic analyses of the southern and eastern yellowjacket wasps (Hymenoptera: Vespidae) reveal evolutionary signatures of social life.</title>
        <authorList>
            <person name="Catto M.A."/>
            <person name="Caine P.B."/>
            <person name="Orr S.E."/>
            <person name="Hunt B.G."/>
            <person name="Goodisman M.A.D."/>
        </authorList>
    </citation>
    <scope>NUCLEOTIDE SEQUENCE [LARGE SCALE GENOMIC DNA]</scope>
    <source>
        <strain evidence="1">232</strain>
        <tissue evidence="1">Head and thorax</tissue>
    </source>
</reference>